<organism evidence="2 3">
    <name type="scientific">Nocardia cyriacigeorgica</name>
    <dbReference type="NCBI Taxonomy" id="135487"/>
    <lineage>
        <taxon>Bacteria</taxon>
        <taxon>Bacillati</taxon>
        <taxon>Actinomycetota</taxon>
        <taxon>Actinomycetes</taxon>
        <taxon>Mycobacteriales</taxon>
        <taxon>Nocardiaceae</taxon>
        <taxon>Nocardia</taxon>
    </lineage>
</organism>
<name>A0ABX0CPM2_9NOCA</name>
<keyword evidence="3" id="KW-1185">Reference proteome</keyword>
<dbReference type="EMBL" id="JAAGUX010000011">
    <property type="protein sequence ID" value="NEW55757.1"/>
    <property type="molecule type" value="Genomic_DNA"/>
</dbReference>
<dbReference type="RefSeq" id="WP_163825330.1">
    <property type="nucleotide sequence ID" value="NZ_JAAGUX010000011.1"/>
</dbReference>
<reference evidence="2 3" key="1">
    <citation type="submission" date="2020-01" db="EMBL/GenBank/DDBJ databases">
        <title>Genetics and antimicrobial susceptibilities of Nocardia species isolated from the soil; a comparison with species isolated from humans.</title>
        <authorList>
            <person name="Carrasco G."/>
            <person name="Monzon S."/>
            <person name="Sansegundo M."/>
            <person name="Garcia E."/>
            <person name="Garrido N."/>
            <person name="Medina M.J."/>
            <person name="Villalon P."/>
            <person name="Ramirez-Arocha A.C."/>
            <person name="Jimenez P."/>
            <person name="Cuesta I."/>
            <person name="Valdezate S."/>
        </authorList>
    </citation>
    <scope>NUCLEOTIDE SEQUENCE [LARGE SCALE GENOMIC DNA]</scope>
    <source>
        <strain evidence="2 3">CNM20110649</strain>
    </source>
</reference>
<feature type="compositionally biased region" description="Basic and acidic residues" evidence="1">
    <location>
        <begin position="30"/>
        <end position="48"/>
    </location>
</feature>
<feature type="region of interest" description="Disordered" evidence="1">
    <location>
        <begin position="23"/>
        <end position="48"/>
    </location>
</feature>
<evidence type="ECO:0000313" key="3">
    <source>
        <dbReference type="Proteomes" id="UP000470876"/>
    </source>
</evidence>
<protein>
    <submittedName>
        <fullName evidence="2">Uncharacterized protein</fullName>
    </submittedName>
</protein>
<proteinExistence type="predicted"/>
<evidence type="ECO:0000256" key="1">
    <source>
        <dbReference type="SAM" id="MobiDB-lite"/>
    </source>
</evidence>
<accession>A0ABX0CPM2</accession>
<sequence>MELYTNDQMRHPRGGYDQARVEAARQQMRAGERAYRLSEPREAPPEYI</sequence>
<dbReference type="Proteomes" id="UP000470876">
    <property type="component" value="Unassembled WGS sequence"/>
</dbReference>
<gene>
    <name evidence="2" type="ORF">GV794_08840</name>
</gene>
<evidence type="ECO:0000313" key="2">
    <source>
        <dbReference type="EMBL" id="NEW55757.1"/>
    </source>
</evidence>
<comment type="caution">
    <text evidence="2">The sequence shown here is derived from an EMBL/GenBank/DDBJ whole genome shotgun (WGS) entry which is preliminary data.</text>
</comment>